<reference evidence="4 5" key="1">
    <citation type="submission" date="2014-04" db="EMBL/GenBank/DDBJ databases">
        <authorList>
            <consortium name="DOE Joint Genome Institute"/>
            <person name="Kuo A."/>
            <person name="Gay G."/>
            <person name="Dore J."/>
            <person name="Kohler A."/>
            <person name="Nagy L.G."/>
            <person name="Floudas D."/>
            <person name="Copeland A."/>
            <person name="Barry K.W."/>
            <person name="Cichocki N."/>
            <person name="Veneault-Fourrey C."/>
            <person name="LaButti K."/>
            <person name="Lindquist E.A."/>
            <person name="Lipzen A."/>
            <person name="Lundell T."/>
            <person name="Morin E."/>
            <person name="Murat C."/>
            <person name="Sun H."/>
            <person name="Tunlid A."/>
            <person name="Henrissat B."/>
            <person name="Grigoriev I.V."/>
            <person name="Hibbett D.S."/>
            <person name="Martin F."/>
            <person name="Nordberg H.P."/>
            <person name="Cantor M.N."/>
            <person name="Hua S.X."/>
        </authorList>
    </citation>
    <scope>NUCLEOTIDE SEQUENCE [LARGE SCALE GENOMIC DNA]</scope>
    <source>
        <strain evidence="5">h7</strain>
    </source>
</reference>
<evidence type="ECO:0000256" key="1">
    <source>
        <dbReference type="ARBA" id="ARBA00023242"/>
    </source>
</evidence>
<evidence type="ECO:0000313" key="5">
    <source>
        <dbReference type="Proteomes" id="UP000053424"/>
    </source>
</evidence>
<proteinExistence type="predicted"/>
<dbReference type="Proteomes" id="UP000053424">
    <property type="component" value="Unassembled WGS sequence"/>
</dbReference>
<feature type="compositionally biased region" description="Low complexity" evidence="2">
    <location>
        <begin position="594"/>
        <end position="612"/>
    </location>
</feature>
<dbReference type="SMART" id="SM00906">
    <property type="entry name" value="Fungal_trans"/>
    <property type="match status" value="1"/>
</dbReference>
<dbReference type="PANTHER" id="PTHR46910:SF38">
    <property type="entry name" value="ZN(2)-C6 FUNGAL-TYPE DOMAIN-CONTAINING PROTEIN"/>
    <property type="match status" value="1"/>
</dbReference>
<dbReference type="EMBL" id="KN831772">
    <property type="protein sequence ID" value="KIM45520.1"/>
    <property type="molecule type" value="Genomic_DNA"/>
</dbReference>
<dbReference type="InterPro" id="IPR036864">
    <property type="entry name" value="Zn2-C6_fun-type_DNA-bd_sf"/>
</dbReference>
<accession>A0A0C3C9L1</accession>
<dbReference type="AlphaFoldDB" id="A0A0C3C9L1"/>
<dbReference type="GO" id="GO:0008270">
    <property type="term" value="F:zinc ion binding"/>
    <property type="evidence" value="ECO:0007669"/>
    <property type="project" value="InterPro"/>
</dbReference>
<evidence type="ECO:0000313" key="4">
    <source>
        <dbReference type="EMBL" id="KIM45520.1"/>
    </source>
</evidence>
<name>A0A0C3C9L1_HEBCY</name>
<reference evidence="5" key="2">
    <citation type="submission" date="2015-01" db="EMBL/GenBank/DDBJ databases">
        <title>Evolutionary Origins and Diversification of the Mycorrhizal Mutualists.</title>
        <authorList>
            <consortium name="DOE Joint Genome Institute"/>
            <consortium name="Mycorrhizal Genomics Consortium"/>
            <person name="Kohler A."/>
            <person name="Kuo A."/>
            <person name="Nagy L.G."/>
            <person name="Floudas D."/>
            <person name="Copeland A."/>
            <person name="Barry K.W."/>
            <person name="Cichocki N."/>
            <person name="Veneault-Fourrey C."/>
            <person name="LaButti K."/>
            <person name="Lindquist E.A."/>
            <person name="Lipzen A."/>
            <person name="Lundell T."/>
            <person name="Morin E."/>
            <person name="Murat C."/>
            <person name="Riley R."/>
            <person name="Ohm R."/>
            <person name="Sun H."/>
            <person name="Tunlid A."/>
            <person name="Henrissat B."/>
            <person name="Grigoriev I.V."/>
            <person name="Hibbett D.S."/>
            <person name="Martin F."/>
        </authorList>
    </citation>
    <scope>NUCLEOTIDE SEQUENCE [LARGE SCALE GENOMIC DNA]</scope>
    <source>
        <strain evidence="5">h7</strain>
    </source>
</reference>
<dbReference type="InterPro" id="IPR050987">
    <property type="entry name" value="AtrR-like"/>
</dbReference>
<dbReference type="HOGENOM" id="CLU_006019_2_0_1"/>
<dbReference type="GO" id="GO:0006351">
    <property type="term" value="P:DNA-templated transcription"/>
    <property type="evidence" value="ECO:0007669"/>
    <property type="project" value="InterPro"/>
</dbReference>
<protein>
    <recommendedName>
        <fullName evidence="3">Xylanolytic transcriptional activator regulatory domain-containing protein</fullName>
    </recommendedName>
</protein>
<gene>
    <name evidence="4" type="ORF">M413DRAFT_442186</name>
</gene>
<dbReference type="GO" id="GO:0000981">
    <property type="term" value="F:DNA-binding transcription factor activity, RNA polymerase II-specific"/>
    <property type="evidence" value="ECO:0007669"/>
    <property type="project" value="InterPro"/>
</dbReference>
<keyword evidence="1" id="KW-0539">Nucleus</keyword>
<keyword evidence="5" id="KW-1185">Reference proteome</keyword>
<feature type="region of interest" description="Disordered" evidence="2">
    <location>
        <begin position="576"/>
        <end position="629"/>
    </location>
</feature>
<dbReference type="InterPro" id="IPR007219">
    <property type="entry name" value="XnlR_reg_dom"/>
</dbReference>
<dbReference type="Pfam" id="PF04082">
    <property type="entry name" value="Fungal_trans"/>
    <property type="match status" value="1"/>
</dbReference>
<dbReference type="PANTHER" id="PTHR46910">
    <property type="entry name" value="TRANSCRIPTION FACTOR PDR1"/>
    <property type="match status" value="1"/>
</dbReference>
<organism evidence="4 5">
    <name type="scientific">Hebeloma cylindrosporum</name>
    <dbReference type="NCBI Taxonomy" id="76867"/>
    <lineage>
        <taxon>Eukaryota</taxon>
        <taxon>Fungi</taxon>
        <taxon>Dikarya</taxon>
        <taxon>Basidiomycota</taxon>
        <taxon>Agaricomycotina</taxon>
        <taxon>Agaricomycetes</taxon>
        <taxon>Agaricomycetidae</taxon>
        <taxon>Agaricales</taxon>
        <taxon>Agaricineae</taxon>
        <taxon>Hymenogastraceae</taxon>
        <taxon>Hebeloma</taxon>
    </lineage>
</organism>
<dbReference type="Gene3D" id="4.10.240.10">
    <property type="entry name" value="Zn(2)-C6 fungal-type DNA-binding domain"/>
    <property type="match status" value="1"/>
</dbReference>
<feature type="domain" description="Xylanolytic transcriptional activator regulatory" evidence="3">
    <location>
        <begin position="277"/>
        <end position="351"/>
    </location>
</feature>
<evidence type="ECO:0000259" key="3">
    <source>
        <dbReference type="SMART" id="SM00906"/>
    </source>
</evidence>
<sequence length="804" mass="89992">MPGNRCSSCVQFGFECTHKEVTKTLGSAKGYVESLEARLEKMDRLFSKLLPGIDINQEIDRIDMPGPTEPVFLPRNDTECSSSMSTIQLHRLNLNPEQNRFFGKSSGYQLVQTALDLKKEYTGEPGKPRIGQRRNEFWDVPPWIRSNPEHEEGLPAYVFPDKDLIPRLIEAYFEQINHFLPLLHRPTFEKSVADGVHITDPMFGATLLLVCAHGSRYSDDPRVLAEGSDSPRSAGWKWFEQVNILRKSLFKRTTLYELQMHALYVLFAQSSETPQGVWAQIGLAVRLSQEVGAHRRRRNPSAIATAEDELWKRAFWVVLSLDRTFSAAAGRPCGLQDEDFDLDLPLECDDEFWEDGFQQPPGKPSSIAFFNCYLRLLDILAYAMRLIYSIKRPNTVFGKATPCSDQQVIAELDSSMNHWMDSVPSHLKWNPNCNNQLFLKQSAALHAMYYHVQVFIHRPFIPSPRNPNPLAFPSLAICTNAARSCCHVLESFTRLSALPLAHLQSTAFTAAVILLLNIWSGRRSGYAPNPRREMEDVQRCMEILKASEKRWASAGRYRDILMELAFAGDVSIPNTSPMTLPRKKRLREPENDNSSPASSVSSPPLSPVDGSSRNMAGSRRVSLGAQSQADMKQPALFSLPMYSNELGRLPIYGQFNFSDSNARLPLPSSSTPGSTPTNFDQIILSNLASMPASGMPMADMDAYVLDGLFNGQTMQNFANHNHNHTSQQQQQSAAAADIASFFAGTSSDFEGFSRFGTMPAMDNDTMTMWSTAPTGLEIDDWNSYLSSVEQITQAQGLGHVYPQS</sequence>
<dbReference type="OrthoDB" id="4456959at2759"/>
<dbReference type="CDD" id="cd12148">
    <property type="entry name" value="fungal_TF_MHR"/>
    <property type="match status" value="1"/>
</dbReference>
<evidence type="ECO:0000256" key="2">
    <source>
        <dbReference type="SAM" id="MobiDB-lite"/>
    </source>
</evidence>
<dbReference type="GO" id="GO:0003677">
    <property type="term" value="F:DNA binding"/>
    <property type="evidence" value="ECO:0007669"/>
    <property type="project" value="InterPro"/>
</dbReference>
<dbReference type="STRING" id="686832.A0A0C3C9L1"/>